<comment type="subunit">
    <text evidence="2">Homodimer.</text>
</comment>
<dbReference type="EMBL" id="PDKK01000013">
    <property type="protein sequence ID" value="RXK03284.1"/>
    <property type="molecule type" value="Genomic_DNA"/>
</dbReference>
<sequence>MFDGIDLSKINLNEIMGQVQGMADKAKEENASKIFTAKAGGGMVEISINGNSEVIDLKIDDSLLEDKDSLQILLISALNDVIKQSDDNKKMMAMSMFNGFNSFGQK</sequence>
<evidence type="ECO:0000313" key="4">
    <source>
        <dbReference type="EMBL" id="RXK03284.1"/>
    </source>
</evidence>
<dbReference type="OrthoDB" id="5343857at2"/>
<dbReference type="PANTHER" id="PTHR33449">
    <property type="entry name" value="NUCLEOID-ASSOCIATED PROTEIN YBAB"/>
    <property type="match status" value="1"/>
</dbReference>
<comment type="subcellular location">
    <subcellularLocation>
        <location evidence="2">Cytoplasm</location>
        <location evidence="2">Nucleoid</location>
    </subcellularLocation>
</comment>
<proteinExistence type="inferred from homology"/>
<dbReference type="PANTHER" id="PTHR33449:SF1">
    <property type="entry name" value="NUCLEOID-ASSOCIATED PROTEIN YBAB"/>
    <property type="match status" value="1"/>
</dbReference>
<dbReference type="RefSeq" id="WP_128982376.1">
    <property type="nucleotide sequence ID" value="NZ_CP053836.1"/>
</dbReference>
<dbReference type="HAMAP" id="MF_00274">
    <property type="entry name" value="DNA_YbaB_EbfC"/>
    <property type="match status" value="1"/>
</dbReference>
<name>A0A4Q0YAT2_9BACT</name>
<dbReference type="InterPro" id="IPR004401">
    <property type="entry name" value="YbaB/EbfC"/>
</dbReference>
<dbReference type="Pfam" id="PF02575">
    <property type="entry name" value="YbaB_DNA_bd"/>
    <property type="match status" value="1"/>
</dbReference>
<comment type="similarity">
    <text evidence="2">Belongs to the YbaB/EbfC family.</text>
</comment>
<dbReference type="GO" id="GO:0043590">
    <property type="term" value="C:bacterial nucleoid"/>
    <property type="evidence" value="ECO:0007669"/>
    <property type="project" value="UniProtKB-UniRule"/>
</dbReference>
<comment type="function">
    <text evidence="2">Binds to DNA and alters its conformation. May be involved in regulation of gene expression, nucleoid organization and DNA protection.</text>
</comment>
<reference evidence="5 6" key="1">
    <citation type="submission" date="2017-10" db="EMBL/GenBank/DDBJ databases">
        <title>Genomics of the genus Arcobacter.</title>
        <authorList>
            <person name="Perez-Cataluna A."/>
            <person name="Figueras M.J."/>
        </authorList>
    </citation>
    <scope>NUCLEOTIDE SEQUENCE [LARGE SCALE GENOMIC DNA]</scope>
    <source>
        <strain evidence="4 5">CECT 8441</strain>
        <strain evidence="3 6">CECT 8993</strain>
    </source>
</reference>
<dbReference type="Proteomes" id="UP000290172">
    <property type="component" value="Unassembled WGS sequence"/>
</dbReference>
<evidence type="ECO:0000313" key="5">
    <source>
        <dbReference type="Proteomes" id="UP000289758"/>
    </source>
</evidence>
<keyword evidence="1 2" id="KW-0238">DNA-binding</keyword>
<accession>A0A4Q0YAT2</accession>
<gene>
    <name evidence="4" type="ORF">CRV07_12900</name>
    <name evidence="3" type="ORF">CRV08_11835</name>
</gene>
<evidence type="ECO:0000313" key="3">
    <source>
        <dbReference type="EMBL" id="RXJ67015.1"/>
    </source>
</evidence>
<dbReference type="GO" id="GO:0003677">
    <property type="term" value="F:DNA binding"/>
    <property type="evidence" value="ECO:0007669"/>
    <property type="project" value="UniProtKB-UniRule"/>
</dbReference>
<dbReference type="EMBL" id="PDKJ01000011">
    <property type="protein sequence ID" value="RXJ67015.1"/>
    <property type="molecule type" value="Genomic_DNA"/>
</dbReference>
<keyword evidence="5" id="KW-1185">Reference proteome</keyword>
<keyword evidence="2" id="KW-0963">Cytoplasm</keyword>
<dbReference type="GO" id="GO:0005829">
    <property type="term" value="C:cytosol"/>
    <property type="evidence" value="ECO:0007669"/>
    <property type="project" value="TreeGrafter"/>
</dbReference>
<dbReference type="PIRSF" id="PIRSF004555">
    <property type="entry name" value="UCP004555"/>
    <property type="match status" value="1"/>
</dbReference>
<evidence type="ECO:0000256" key="1">
    <source>
        <dbReference type="ARBA" id="ARBA00023125"/>
    </source>
</evidence>
<protein>
    <recommendedName>
        <fullName evidence="2">Nucleoid-associated protein CRV07_12900</fullName>
    </recommendedName>
</protein>
<dbReference type="Proteomes" id="UP000289758">
    <property type="component" value="Unassembled WGS sequence"/>
</dbReference>
<dbReference type="NCBIfam" id="TIGR00103">
    <property type="entry name" value="DNA_YbaB_EbfC"/>
    <property type="match status" value="1"/>
</dbReference>
<dbReference type="Gene3D" id="3.30.1310.10">
    <property type="entry name" value="Nucleoid-associated protein YbaB-like domain"/>
    <property type="match status" value="1"/>
</dbReference>
<evidence type="ECO:0000313" key="6">
    <source>
        <dbReference type="Proteomes" id="UP000290172"/>
    </source>
</evidence>
<dbReference type="InterPro" id="IPR036894">
    <property type="entry name" value="YbaB-like_sf"/>
</dbReference>
<dbReference type="AlphaFoldDB" id="A0A4Q0YAT2"/>
<comment type="caution">
    <text evidence="3">The sequence shown here is derived from an EMBL/GenBank/DDBJ whole genome shotgun (WGS) entry which is preliminary data.</text>
</comment>
<organism evidence="3 6">
    <name type="scientific">Halarcobacter ebronensis</name>
    <dbReference type="NCBI Taxonomy" id="1462615"/>
    <lineage>
        <taxon>Bacteria</taxon>
        <taxon>Pseudomonadati</taxon>
        <taxon>Campylobacterota</taxon>
        <taxon>Epsilonproteobacteria</taxon>
        <taxon>Campylobacterales</taxon>
        <taxon>Arcobacteraceae</taxon>
        <taxon>Halarcobacter</taxon>
    </lineage>
</organism>
<dbReference type="SUPFAM" id="SSF82607">
    <property type="entry name" value="YbaB-like"/>
    <property type="match status" value="1"/>
</dbReference>
<evidence type="ECO:0000256" key="2">
    <source>
        <dbReference type="HAMAP-Rule" id="MF_00274"/>
    </source>
</evidence>